<evidence type="ECO:0000313" key="1">
    <source>
        <dbReference type="EMBL" id="KAK9901105.1"/>
    </source>
</evidence>
<accession>A0ABR2YAK3</accession>
<keyword evidence="2" id="KW-1185">Reference proteome</keyword>
<organism evidence="1 2">
    <name type="scientific">Coccomyxa subellipsoidea</name>
    <dbReference type="NCBI Taxonomy" id="248742"/>
    <lineage>
        <taxon>Eukaryota</taxon>
        <taxon>Viridiplantae</taxon>
        <taxon>Chlorophyta</taxon>
        <taxon>core chlorophytes</taxon>
        <taxon>Trebouxiophyceae</taxon>
        <taxon>Trebouxiophyceae incertae sedis</taxon>
        <taxon>Coccomyxaceae</taxon>
        <taxon>Coccomyxa</taxon>
    </lineage>
</organism>
<dbReference type="PANTHER" id="PTHR34305:SF1">
    <property type="entry name" value="SWIM-TYPE DOMAIN-CONTAINING PROTEIN"/>
    <property type="match status" value="1"/>
</dbReference>
<proteinExistence type="predicted"/>
<dbReference type="EMBL" id="JALJOT010000019">
    <property type="protein sequence ID" value="KAK9901105.1"/>
    <property type="molecule type" value="Genomic_DNA"/>
</dbReference>
<comment type="caution">
    <text evidence="1">The sequence shown here is derived from an EMBL/GenBank/DDBJ whole genome shotgun (WGS) entry which is preliminary data.</text>
</comment>
<reference evidence="1 2" key="1">
    <citation type="journal article" date="2024" name="Nat. Commun.">
        <title>Phylogenomics reveals the evolutionary origins of lichenization in chlorophyte algae.</title>
        <authorList>
            <person name="Puginier C."/>
            <person name="Libourel C."/>
            <person name="Otte J."/>
            <person name="Skaloud P."/>
            <person name="Haon M."/>
            <person name="Grisel S."/>
            <person name="Petersen M."/>
            <person name="Berrin J.G."/>
            <person name="Delaux P.M."/>
            <person name="Dal Grande F."/>
            <person name="Keller J."/>
        </authorList>
    </citation>
    <scope>NUCLEOTIDE SEQUENCE [LARGE SCALE GENOMIC DNA]</scope>
    <source>
        <strain evidence="1 2">SAG 216-7</strain>
    </source>
</reference>
<dbReference type="Proteomes" id="UP001491310">
    <property type="component" value="Unassembled WGS sequence"/>
</dbReference>
<name>A0ABR2YAK3_9CHLO</name>
<evidence type="ECO:0000313" key="2">
    <source>
        <dbReference type="Proteomes" id="UP001491310"/>
    </source>
</evidence>
<sequence length="394" mass="44610">MTKLFSPSSQIAARAGRVCTVFLLAAAVETSFLILRCGTAQCSGQLTAYGKEHAILRQSAKYAFGYELLYDWAAKTSVGGAPWFTFWRDTLHRYAGVGVDVLRRWMDLRSVFQSATLNFIELQWLDYDSGPGGFRCGHDSGVTADGITLGYHLEQAHLEAPYLAAEDSSVAAGSTFSSRIFHVTTLLEVLLKVAKQAFMEAEPDTWQSAPTRQGGDQPRANANLRRASRIAATTTNPLAWTRAESFLQCRKCNLFVVMGDAESPRTLFEALYTRFPSAPRRFCFDNGCNVHNYILNREPQHFKEMEVYIDETHWQGHKHCSVGYNIGEYKDFVNSPLAEEKNRFLGMARTQCAYMEQITFLRYLRFFLYRLNKLEAITTAGQCWWRRPSKGLTP</sequence>
<gene>
    <name evidence="1" type="ORF">WJX75_005394</name>
</gene>
<dbReference type="PANTHER" id="PTHR34305">
    <property type="entry name" value="EXPRESSED PROTEIN"/>
    <property type="match status" value="1"/>
</dbReference>
<protein>
    <submittedName>
        <fullName evidence="1">Uncharacterized protein</fullName>
    </submittedName>
</protein>